<dbReference type="InterPro" id="IPR003961">
    <property type="entry name" value="FN3_dom"/>
</dbReference>
<dbReference type="FunFam" id="2.60.40.10:FF:001716">
    <property type="entry name" value="Usherin"/>
    <property type="match status" value="1"/>
</dbReference>
<evidence type="ECO:0000256" key="11">
    <source>
        <dbReference type="SAM" id="MobiDB-lite"/>
    </source>
</evidence>
<dbReference type="SMART" id="SM00180">
    <property type="entry name" value="EGF_Lam"/>
    <property type="match status" value="10"/>
</dbReference>
<dbReference type="Gene3D" id="2.60.40.10">
    <property type="entry name" value="Immunoglobulins"/>
    <property type="match status" value="32"/>
</dbReference>
<keyword evidence="8" id="KW-0966">Cell projection</keyword>
<feature type="domain" description="Fibronectin type-III" evidence="15">
    <location>
        <begin position="1979"/>
        <end position="2074"/>
    </location>
</feature>
<feature type="domain" description="Laminin EGF-like" evidence="14">
    <location>
        <begin position="470"/>
        <end position="522"/>
    </location>
</feature>
<dbReference type="InterPro" id="IPR002049">
    <property type="entry name" value="LE_dom"/>
</dbReference>
<dbReference type="PROSITE" id="PS01248">
    <property type="entry name" value="EGF_LAM_1"/>
    <property type="match status" value="2"/>
</dbReference>
<feature type="domain" description="Fibronectin type-III" evidence="15">
    <location>
        <begin position="1796"/>
        <end position="1891"/>
    </location>
</feature>
<feature type="disulfide bond" evidence="10">
    <location>
        <begin position="860"/>
        <end position="869"/>
    </location>
</feature>
<sequence length="4922" mass="540564">ILEKRSADNKLIFDVRVGENGIEFLYLSSLSVRPLSVSVKDTVALKKWHHLAIQVYRTTISFFLNGPRVGLSSLSTTELGSVIQDSVGSYRIGQTAEGLAPFKGRLQDFQFYQELLTNREIAELFSGTFPEARIQTDCRCPPTHPRVKPQQTHYCIPNGVPDNSGVETLRINDEAHPLEFANDGDSNTVWISKFQDKVDVTVDLGDEFQVFYVVIQFYSPLPKAVTIERQINQSDVWEPWQYYAQDCPKYFTGQVNNGETATSLSVNCLQFGTNNLQTPYSRGNITFNILSSEPVPRPGYNDFYNTLELHEFVKASRIRVRFEDHYFVTNIRHEYFGVFEYAVSARCNCHGHSETCDMSTLPYKCNCLPASNTQGNQCEKCLPLYNNKPFRVGDQTKDYNCQLCQCYNHATSCYYNASYDSFPTDHDRGGGGVCVDCQHNTEGQMCDVCKLTYFRPIGKSLYDADVCQNCNCNATGMVSETQQCEKIGGQCPCKEKVSGRDCSVCLDGFYNIQPTNPVGCEECGCNVDATINADKSCDIETGQCNCKRNVRNRNCDECEYGFYNLTSENEFGCQPCQCNPMGSQSIYCDPDSGQCQCKENIIGLKCDRCADNFYNFSLGCIPCNCNKDGIEPGSVCDHVTGQCVCKQQVGGRQCNTCKEGAYGFGSSPNTGCEICTCNLAGIEGDEASCDFETGSCKCKERVIGRMCNRCDGNTWGLNETNPLGCELCNCDPTGTKLGETTSPDTLACNNKNGQCSCLANRFGRQCEQCVTGYFNSETPGGGCEPCGCQEKGTLPGTMCNTTNGQCECYRGRGLTGRTCSECENGFYGFDEKQGECSKCLCLEAGSVNQTCQSISGQCYCKEFVTGRQCDICVQGSSKLEMSNPFGCSKSPSQQPPPTHVALSSTELLLEWGPPDYPNGVIYQYNVIRDVIFVHLTNLFSVSAFNDTGLLPYTSYTYQIEAINAFGSVRSTPVIFRTLEGFPSSDAVLQVFDIKPKSASFRWTEPSEMNGPLLKYKLVSQTSGASDVEKVHWEGTSREVTLTSLIPFTKYNMSVEACTAGGCTKSSPILVNTPSSVPEGQRSPNITAINNTALFINWDYPINPNGIIIFYELWMQGMPGPNGIRNPESKRVFVSSGQYNPRVVDTPEENALPPPDTNYTVTDLEPFTEYEFQVLAQNDAGKAASPWTVGRTGEALPNAMGAPVVEGLSSSQLKVSWTEPPPKDARGVILIYHVYHFVKTDLTQDQFAPPFQWKLVSTSNGSVYSTLIDGLTPYSQHNFKIGACNSVGCVNSTSASGRLLPAAPEGVVKPTADGYNSTVMSIRWPEPTFPNGPSPNYVVEKTSIALSYPPQVDKGTRFPGGGYYIFPSSVLPQSVSFTGIRLSFRLKSQSGLLLFAATETQEEFIAIQFDEGRPKFLFDTQGNIGYITTTNDEGLRYTNGDWYYMTIRRSGIHGTMLIDANLIRDTGCQSTSVIGQTTAIYVGGLPPDFVIKRNDRRASIQRTGFQGCLSGIEILQQESPFEVWKKLDWKSAEANELAFLNWEGCPVNLDKGLHFLGQGKHHRKMIGGDEVEVQFQFRTALHTGLLFFTYGGTGIYMYAGLIQGDLYFEFSNGVKRGSVTYTDPDINFCDGNWRQVYFRKTGFLANITIENGATTLSGDAETSFDVPTASSVYVGGIPQQSEAKQFMAKSLKFDKFSGFGGCIAFFLVNTKLFEFYKEAVEVVNVNMDGCAPFFLPNDTCKDNLITQVYEGVERETFDIGLQPYTDYIYRVTATNEVGSGSSAWGYGRTKEGAPVGVNEPYEAKALSGYTIQAEWNRPDSTSGLLTKFILIGYVSQNDSIEPITQEFTDTKIRTGNLTNCVPYTDYLVKIIACTAGGCTESEEGVLVRTLAEAPEQVPAPTADVQTTSMIVKWEEPGRPNGLISGYYLFQDDVKVYEGGENFFELKNLQVYTSYRFFVRACTSAGCTSGPTVTLTTAQLPPTSVLPPVLQVLGTNRIDVRWKTPDQANGALERYVLLVSTIAGQDGTDLYNSTELFLSTVLTNLTAGTQYFIRLSACTGGGCTTSDVVNATTEESAPDGIPDPVVTSPSWAELEVSWGIPALPNGIILRYELYHNKKIVHSSLVREYRIDNLQPYSLHEFRVAACTIKGCGFSNEVQARTMEAPPEGLIVLEVVGINSRAVNTSWSAPAKTNGRLFYDVYFEGLYYKDPEKMDYRTDTLRKSLLQVEEAYKWFNISNLIPLSQYSIQVNASNTKGFILSNVVLFTLPPGTPDGVSPPQLVSETPNSIKAQWPPVGRVNADEEPSYILQFREDRQDAMIQDIFGPTSTLLFTKENLLAFTTYQFRVKASNTRGSTISEWASQVTKQDRPVGVNPPQIVNINMRYIDLKWSQPFSPNGIIMHFNIYQNSQLRAKVEANVTSERIDNLLPYSYYIFKIEACTLGGCTKSDESLRVRTLQAAPEFDEGPTVISLTPASVEIKWKEPIRPNGVITSYSVERRVNGSEAGTVLISTPATVLSYIDEDPFLSPFTSYDYRVAAENFAGAGYSPWTTVVTKPSRPSGVMAPEVQVINSTAITVKWTTPIKDNGLLEFYIIRLPEPRVEIRNTSQLETVISGLTPFTDYSVTLTACTSGGCSESVAVPVKTLAAIPGGIAAPNPIAVSQLIISITWQPPSQPNGQIIAYELSRQKIAQPLDPTVTDIGEWSRVYSGKGLFYEDRGLTMFTTYIYRVTVFNGIGQITSDSSKNVTTFGGLPRRPAVVAATPTSHLTIKVDWQTPDPVDLQGEVEKIGIVARSTSGNVTAEPPPDANSYILENLSPDTEYSITVKLTIYGGESITSNPVTARTMNGAPEGIEPPVLTVLSDTSLRVSWSQPSQSNGQIVNYNIYINNDIRSTNMSTPGSIILNDLQPFTVYRIKVEACTQFKCASSDPTLGTTSESLPQGLANPTLEALSPTSVRINWAKPQQENGIIRNYELSRKTLKKCSEISEPQVNPELTKCTYIECSILESRCGNKCYTGQKRCCNGVIHDAIFGYECCESQYVPKPSVDAVCCGGKFYNPLPNYKCCGKRYILVEAGTICCGDSLEDRVTIGYGDSCCGSVPYSTTGSQICCTGTLYGGYNKQCCGGQVVSQSAICCGNDTSGDVYLPQSQKTCCGRKYVDQQTTLCCTSDTEHTKVRTNMVNLKTTANEKCCGMERIGQSLSCCNYVGYNPATQVCSDKSSTLQGCGTGTVCPISQTSTAVCNRCDFNSATQLCGAVTGFYTNQPPTIPSTDDMCIVDISTVFTGLQLTYTDTDLTAFTRYEYSVTVSNNAGSISSEYVGIKTLPAPPENVKPPNTRVNPEQLYAVYLTWETPGKPNGEITQYLLRRNNVELYRGTRLMYTDDNNILPYQTYTYKLTVCNIAGCTDSNSVQVATAESAPEGLSAPVPQPVNSTAIRITWSPPTKPNGLLLGYTVIIYGKRSTFGADVQEYLVTGLVPYKEYQVSLEACTVAGCTKTDDVTAKTLEALPQGLAAPKTIIIDSTAVEVYWTKPQAENGLIIKYILIRRKDGIESVAYRGTELVTQDLALLPETTYEYAVEAENSAGKIRSGFTSVITPKRTPAYVPPPKNVTAVSSTAVFIDWDPVAVSGVVDQYRVLLTEGATVAIDRSIGLDTSTTISGLKPYTEYNVRLQVCLMGVINGCGTGQGVKVRTFEAPPLGMAAPALEAKASDSILVSWKVPEQPNGVIKRYLVYKRKFGETSDIIVNESPGIDLSFTHAGRDLLPFTTYEYRIVAYNGVGDVSSDWSRVRTLEAVPEGFSTPTIDSSDAHGFRISWNPPTKPNGIITMYNVYYKEINSDPTIQSPYMMVSVNTTSTSVSGLKPYSEYDVRVEAVNSAGGVSSINVRVQTMQSSPAGLLDFSIEKIDSGQALILRWNPPLKPNGVISNYKIYEDGVINPVYQGLNREFEFRRLEPYTEYTVSLEACTSTGCTKGKQQTFRTAETLPSIQPSPTTGLVNATHVLLKWVPPVNPNGKILSYEVLRRQSVTRRKRDISDPQIVYKTLDTSKPEYEFMDSGLKPNSNYEYQVRATNAKGSTTSPWISVSTGEAAPDGVQPPRVSHIGQSVNMLLVEWDEPAQPNGVIQRYQIKRNSSIPFSFGASDARSFTDSGLEPFTWYEYTLTACSGGGCTPSDPTFIRTKESAPLKVSPPDVTAVNSTAVKVTWTKPQVTNGAITLYVLYMDGSKIYEGLNLEHTVSGLLPYNLYRFYLQACTNGGCASSTETSGRPDDSKPEDMRTPTLRVMSSTSIEVSWRPPQRSNGIISSYDVRRGDQLIYTESLSSSGTLKTSHTDYSLLPGEEYTYTVIARNRKGSAVSPPATARTYASSPSGLDPPSLVALSSTSVQATWKSPIRPNGVLVNYTLFQGNDRVYSGPPNKLSYIVPGLQYWTEHTFRIQACTVRGCELSEDATVRTLEAIPEEQGKPSLLPLADENGASDGVFITWDPPLKPNGVIKRYDVKRRLVVRDSTGVIYGDELLVYNGTANQHTDRSPSLLPFTEYQYLVSSFNSIGRATSLWESVTTKEAPPTFVPTPTVTGTTSTTIDVTIMAPAQPNGIIRLYNIVANGTVVSIGSVLPLSPFTTYSLKVRACTGGGCTDSSPVTAKTGTAKPSGLEPLVATSLNSTSVKLTWSQPLQPNGQIIRYLVFERTACPLTAQPYEESCVPGDSRKVYEGQELVTTVASLEPYTAYEYQLQAENQAGGVDFPTWVRVETAASDPKYMKIPVLTQNDTKAVIDWTESFILNSKLREYILSVDGVVKFRGITTVYGEERRTKTQGIFFIQAVTEVGEAETPSVIFDPGAADNLGTTTVPPAVTEKQSDEIPFYQEIWFIVLVCILSLLLLFILIVLCVRYCGKDRPYVRERRPLYNRQPKSPAPLTYMIDPNGSVYETVSF</sequence>
<dbReference type="PROSITE" id="PS51117">
    <property type="entry name" value="LAMININ_NTER"/>
    <property type="match status" value="1"/>
</dbReference>
<dbReference type="PRINTS" id="PR00011">
    <property type="entry name" value="EGFLAMININ"/>
</dbReference>
<feature type="domain" description="Fibronectin type-III" evidence="15">
    <location>
        <begin position="1079"/>
        <end position="1197"/>
    </location>
</feature>
<dbReference type="KEGG" id="lgi:LOTGIDRAFT_118598"/>
<dbReference type="GO" id="GO:0042995">
    <property type="term" value="C:cell projection"/>
    <property type="evidence" value="ECO:0007669"/>
    <property type="project" value="UniProtKB-SubCell"/>
</dbReference>
<dbReference type="Gene3D" id="2.60.120.200">
    <property type="match status" value="3"/>
</dbReference>
<feature type="disulfide bond" evidence="10">
    <location>
        <begin position="645"/>
        <end position="654"/>
    </location>
</feature>
<keyword evidence="12" id="KW-0472">Membrane</keyword>
<feature type="domain" description="Laminin G" evidence="13">
    <location>
        <begin position="1551"/>
        <end position="1729"/>
    </location>
</feature>
<dbReference type="InterPro" id="IPR008211">
    <property type="entry name" value="Laminin_N"/>
</dbReference>
<evidence type="ECO:0000259" key="13">
    <source>
        <dbReference type="PROSITE" id="PS50025"/>
    </source>
</evidence>
<dbReference type="Pfam" id="PF02210">
    <property type="entry name" value="Laminin_G_2"/>
    <property type="match status" value="2"/>
</dbReference>
<feature type="disulfide bond" evidence="10">
    <location>
        <begin position="597"/>
        <end position="606"/>
    </location>
</feature>
<dbReference type="CDD" id="cd00110">
    <property type="entry name" value="LamG"/>
    <property type="match status" value="2"/>
</dbReference>
<feature type="domain" description="Fibronectin type-III" evidence="15">
    <location>
        <begin position="895"/>
        <end position="980"/>
    </location>
</feature>
<dbReference type="InterPro" id="IPR001791">
    <property type="entry name" value="Laminin_G"/>
</dbReference>
<dbReference type="GO" id="GO:0005576">
    <property type="term" value="C:extracellular region"/>
    <property type="evidence" value="ECO:0007669"/>
    <property type="project" value="UniProtKB-SubCell"/>
</dbReference>
<feature type="domain" description="Fibronectin type-III" evidence="15">
    <location>
        <begin position="984"/>
        <end position="1075"/>
    </location>
</feature>
<feature type="domain" description="Fibronectin type-III" evidence="15">
    <location>
        <begin position="2369"/>
        <end position="2459"/>
    </location>
</feature>
<dbReference type="PROSITE" id="PS50853">
    <property type="entry name" value="FN3"/>
    <property type="match status" value="29"/>
</dbReference>
<dbReference type="Pfam" id="PF00053">
    <property type="entry name" value="EGF_laminin"/>
    <property type="match status" value="10"/>
</dbReference>
<feature type="domain" description="Laminin EGF-like" evidence="14">
    <location>
        <begin position="576"/>
        <end position="622"/>
    </location>
</feature>
<evidence type="ECO:0000256" key="12">
    <source>
        <dbReference type="SAM" id="Phobius"/>
    </source>
</evidence>
<evidence type="ECO:0000313" key="18">
    <source>
        <dbReference type="Proteomes" id="UP000030746"/>
    </source>
</evidence>
<feature type="disulfide bond" evidence="10">
    <location>
        <begin position="769"/>
        <end position="783"/>
    </location>
</feature>
<feature type="domain" description="Fibronectin type-III" evidence="15">
    <location>
        <begin position="2078"/>
        <end position="2165"/>
    </location>
</feature>
<evidence type="ECO:0000256" key="1">
    <source>
        <dbReference type="ARBA" id="ARBA00004316"/>
    </source>
</evidence>
<dbReference type="HOGENOM" id="CLU_000067_0_0_1"/>
<accession>V4AG81</accession>
<dbReference type="CDD" id="cd00063">
    <property type="entry name" value="FN3"/>
    <property type="match status" value="29"/>
</dbReference>
<feature type="domain" description="Fibronectin type-III" evidence="15">
    <location>
        <begin position="3322"/>
        <end position="3412"/>
    </location>
</feature>
<feature type="domain" description="Laminin N-terminal" evidence="16">
    <location>
        <begin position="116"/>
        <end position="346"/>
    </location>
</feature>
<feature type="domain" description="Laminin G" evidence="13">
    <location>
        <begin position="1352"/>
        <end position="1544"/>
    </location>
</feature>
<dbReference type="FunFam" id="2.10.25.10:FF:000094">
    <property type="entry name" value="Laminin subunit alpha-2"/>
    <property type="match status" value="1"/>
</dbReference>
<feature type="domain" description="Fibronectin type-III" evidence="15">
    <location>
        <begin position="4263"/>
        <end position="4360"/>
    </location>
</feature>
<dbReference type="OrthoDB" id="9998666at2759"/>
<dbReference type="Gene3D" id="2.60.120.260">
    <property type="entry name" value="Galactose-binding domain-like"/>
    <property type="match status" value="1"/>
</dbReference>
<feature type="domain" description="Laminin EGF-like" evidence="14">
    <location>
        <begin position="839"/>
        <end position="889"/>
    </location>
</feature>
<proteinExistence type="predicted"/>
<evidence type="ECO:0000256" key="9">
    <source>
        <dbReference type="ARBA" id="ARBA00023292"/>
    </source>
</evidence>
<keyword evidence="6 10" id="KW-1015">Disulfide bond</keyword>
<feature type="domain" description="Fibronectin type-III" evidence="15">
    <location>
        <begin position="3505"/>
        <end position="3597"/>
    </location>
</feature>
<dbReference type="SUPFAM" id="SSF57196">
    <property type="entry name" value="EGF/Laminin"/>
    <property type="match status" value="8"/>
</dbReference>
<feature type="disulfide bond" evidence="10">
    <location>
        <begin position="841"/>
        <end position="858"/>
    </location>
</feature>
<feature type="disulfide bond" evidence="10">
    <location>
        <begin position="546"/>
        <end position="555"/>
    </location>
</feature>
<feature type="disulfide bond" evidence="10">
    <location>
        <begin position="839"/>
        <end position="851"/>
    </location>
</feature>
<feature type="domain" description="Fibronectin type-III" evidence="15">
    <location>
        <begin position="3788"/>
        <end position="3885"/>
    </location>
</feature>
<feature type="disulfide bond" evidence="10">
    <location>
        <begin position="822"/>
        <end position="836"/>
    </location>
</feature>
<dbReference type="InterPro" id="IPR036116">
    <property type="entry name" value="FN3_sf"/>
</dbReference>
<feature type="domain" description="Laminin EGF-like" evidence="14">
    <location>
        <begin position="675"/>
        <end position="727"/>
    </location>
</feature>
<comment type="subcellular location">
    <subcellularLocation>
        <location evidence="1">Cell projection</location>
    </subcellularLocation>
    <subcellularLocation>
        <location evidence="2">Secreted</location>
    </subcellularLocation>
</comment>
<dbReference type="CTD" id="20231635"/>
<dbReference type="CDD" id="cd00055">
    <property type="entry name" value="EGF_Lam"/>
    <property type="match status" value="9"/>
</dbReference>
<dbReference type="FunFam" id="2.60.40.10:FF:001004">
    <property type="entry name" value="Usherin"/>
    <property type="match status" value="1"/>
</dbReference>
<evidence type="ECO:0000256" key="2">
    <source>
        <dbReference type="ARBA" id="ARBA00004613"/>
    </source>
</evidence>
<gene>
    <name evidence="17" type="ORF">LOTGIDRAFT_118598</name>
</gene>
<feature type="domain" description="Fibronectin type-III" evidence="15">
    <location>
        <begin position="3981"/>
        <end position="4084"/>
    </location>
</feature>
<dbReference type="Pfam" id="PF13385">
    <property type="entry name" value="Laminin_G_3"/>
    <property type="match status" value="1"/>
</dbReference>
<dbReference type="InterPro" id="IPR008979">
    <property type="entry name" value="Galactose-bd-like_sf"/>
</dbReference>
<feature type="domain" description="Fibronectin type-III" evidence="15">
    <location>
        <begin position="2272"/>
        <end position="2368"/>
    </location>
</feature>
<evidence type="ECO:0000256" key="10">
    <source>
        <dbReference type="PROSITE-ProRule" id="PRU00460"/>
    </source>
</evidence>
<feature type="domain" description="Fibronectin type-III" evidence="15">
    <location>
        <begin position="2558"/>
        <end position="2644"/>
    </location>
</feature>
<feature type="transmembrane region" description="Helical" evidence="12">
    <location>
        <begin position="4857"/>
        <end position="4883"/>
    </location>
</feature>
<dbReference type="EMBL" id="KB201847">
    <property type="protein sequence ID" value="ESO94175.1"/>
    <property type="molecule type" value="Genomic_DNA"/>
</dbReference>
<evidence type="ECO:0000313" key="17">
    <source>
        <dbReference type="EMBL" id="ESO94175.1"/>
    </source>
</evidence>
<feature type="non-terminal residue" evidence="17">
    <location>
        <position position="1"/>
    </location>
</feature>
<feature type="domain" description="Fibronectin type-III" evidence="15">
    <location>
        <begin position="3690"/>
        <end position="3787"/>
    </location>
</feature>
<evidence type="ECO:0000256" key="4">
    <source>
        <dbReference type="ARBA" id="ARBA00022729"/>
    </source>
</evidence>
<dbReference type="FunFam" id="2.10.25.10:FF:000105">
    <property type="entry name" value="laminin subunit gamma-1"/>
    <property type="match status" value="1"/>
</dbReference>
<dbReference type="Pfam" id="PF00041">
    <property type="entry name" value="fn3"/>
    <property type="match status" value="18"/>
</dbReference>
<feature type="disulfide bond" evidence="10">
    <location>
        <begin position="757"/>
        <end position="766"/>
    </location>
</feature>
<dbReference type="Pfam" id="PF00055">
    <property type="entry name" value="Laminin_N"/>
    <property type="match status" value="1"/>
</dbReference>
<dbReference type="OMA" id="LYMDGML"/>
<evidence type="ECO:0000256" key="5">
    <source>
        <dbReference type="ARBA" id="ARBA00022737"/>
    </source>
</evidence>
<dbReference type="GeneID" id="20231635"/>
<dbReference type="FunFam" id="2.60.40.10:FF:001176">
    <property type="entry name" value="Usherin"/>
    <property type="match status" value="1"/>
</dbReference>
<dbReference type="SUPFAM" id="SSF49265">
    <property type="entry name" value="Fibronectin type III"/>
    <property type="match status" value="19"/>
</dbReference>
<keyword evidence="4" id="KW-0732">Signal</keyword>
<dbReference type="FunFam" id="2.10.25.10:FF:000275">
    <property type="entry name" value="usherin"/>
    <property type="match status" value="1"/>
</dbReference>
<evidence type="ECO:0000259" key="15">
    <source>
        <dbReference type="PROSITE" id="PS50853"/>
    </source>
</evidence>
<evidence type="ECO:0008006" key="19">
    <source>
        <dbReference type="Google" id="ProtNLM"/>
    </source>
</evidence>
<feature type="domain" description="Laminin EGF-like" evidence="14">
    <location>
        <begin position="623"/>
        <end position="674"/>
    </location>
</feature>
<feature type="domain" description="Fibronectin type-III" evidence="15">
    <location>
        <begin position="3598"/>
        <end position="3689"/>
    </location>
</feature>
<feature type="domain" description="Fibronectin type-III" evidence="15">
    <location>
        <begin position="2648"/>
        <end position="2752"/>
    </location>
</feature>
<evidence type="ECO:0000256" key="8">
    <source>
        <dbReference type="ARBA" id="ARBA00023273"/>
    </source>
</evidence>
<reference evidence="17 18" key="1">
    <citation type="journal article" date="2013" name="Nature">
        <title>Insights into bilaterian evolution from three spiralian genomes.</title>
        <authorList>
            <person name="Simakov O."/>
            <person name="Marletaz F."/>
            <person name="Cho S.J."/>
            <person name="Edsinger-Gonzales E."/>
            <person name="Havlak P."/>
            <person name="Hellsten U."/>
            <person name="Kuo D.H."/>
            <person name="Larsson T."/>
            <person name="Lv J."/>
            <person name="Arendt D."/>
            <person name="Savage R."/>
            <person name="Osoegawa K."/>
            <person name="de Jong P."/>
            <person name="Grimwood J."/>
            <person name="Chapman J.A."/>
            <person name="Shapiro H."/>
            <person name="Aerts A."/>
            <person name="Otillar R.P."/>
            <person name="Terry A.Y."/>
            <person name="Boore J.L."/>
            <person name="Grigoriev I.V."/>
            <person name="Lindberg D.R."/>
            <person name="Seaver E.C."/>
            <person name="Weisblat D.A."/>
            <person name="Putnam N.H."/>
            <person name="Rokhsar D.S."/>
        </authorList>
    </citation>
    <scope>NUCLEOTIDE SEQUENCE [LARGE SCALE GENOMIC DNA]</scope>
</reference>
<dbReference type="InterPro" id="IPR050713">
    <property type="entry name" value="RTP_Phos/Ushers"/>
</dbReference>
<feature type="domain" description="Fibronectin type-III" evidence="15">
    <location>
        <begin position="2848"/>
        <end position="2934"/>
    </location>
</feature>
<feature type="domain" description="Laminin EGF-like" evidence="14">
    <location>
        <begin position="728"/>
        <end position="785"/>
    </location>
</feature>
<feature type="domain" description="Fibronectin type-III" evidence="15">
    <location>
        <begin position="1892"/>
        <end position="1978"/>
    </location>
</feature>
<dbReference type="STRING" id="225164.V4AG81"/>
<feature type="disulfide bond" evidence="10">
    <location>
        <begin position="578"/>
        <end position="595"/>
    </location>
</feature>
<dbReference type="Gene3D" id="2.10.25.10">
    <property type="entry name" value="Laminin"/>
    <property type="match status" value="9"/>
</dbReference>
<evidence type="ECO:0000256" key="3">
    <source>
        <dbReference type="ARBA" id="ARBA00022525"/>
    </source>
</evidence>
<feature type="domain" description="Fibronectin type-III" evidence="15">
    <location>
        <begin position="2754"/>
        <end position="2844"/>
    </location>
</feature>
<dbReference type="PANTHER" id="PTHR46957:SF7">
    <property type="entry name" value="USHERIN"/>
    <property type="match status" value="1"/>
</dbReference>
<evidence type="ECO:0000259" key="16">
    <source>
        <dbReference type="PROSITE" id="PS51117"/>
    </source>
</evidence>
<evidence type="ECO:0000256" key="7">
    <source>
        <dbReference type="ARBA" id="ARBA00023180"/>
    </source>
</evidence>
<feature type="disulfide bond" evidence="10">
    <location>
        <begin position="576"/>
        <end position="588"/>
    </location>
</feature>
<dbReference type="InterPro" id="IPR013783">
    <property type="entry name" value="Ig-like_fold"/>
</dbReference>
<feature type="domain" description="Fibronectin type-III" evidence="15">
    <location>
        <begin position="1198"/>
        <end position="1304"/>
    </location>
</feature>
<protein>
    <recommendedName>
        <fullName evidence="19">Usherin</fullName>
    </recommendedName>
</protein>
<feature type="domain" description="Fibronectin type-III" evidence="15">
    <location>
        <begin position="2460"/>
        <end position="2557"/>
    </location>
</feature>
<keyword evidence="5" id="KW-0677">Repeat</keyword>
<dbReference type="SMART" id="SM00060">
    <property type="entry name" value="FN3"/>
    <property type="match status" value="33"/>
</dbReference>
<dbReference type="SUPFAM" id="SSF49899">
    <property type="entry name" value="Concanavalin A-like lectins/glucanases"/>
    <property type="match status" value="3"/>
</dbReference>
<keyword evidence="18" id="KW-1185">Reference proteome</keyword>
<organism evidence="17 18">
    <name type="scientific">Lottia gigantea</name>
    <name type="common">Giant owl limpet</name>
    <dbReference type="NCBI Taxonomy" id="225164"/>
    <lineage>
        <taxon>Eukaryota</taxon>
        <taxon>Metazoa</taxon>
        <taxon>Spiralia</taxon>
        <taxon>Lophotrochozoa</taxon>
        <taxon>Mollusca</taxon>
        <taxon>Gastropoda</taxon>
        <taxon>Patellogastropoda</taxon>
        <taxon>Lottioidea</taxon>
        <taxon>Lottiidae</taxon>
        <taxon>Lottia</taxon>
    </lineage>
</organism>
<name>V4AG81_LOTGI</name>
<feature type="disulfide bond" evidence="10">
    <location>
        <begin position="493"/>
        <end position="502"/>
    </location>
</feature>
<feature type="domain" description="Laminin EGF-like" evidence="14">
    <location>
        <begin position="786"/>
        <end position="838"/>
    </location>
</feature>
<dbReference type="SMART" id="SM00282">
    <property type="entry name" value="LamG"/>
    <property type="match status" value="2"/>
</dbReference>
<feature type="domain" description="Fibronectin type-III" evidence="15">
    <location>
        <begin position="3413"/>
        <end position="3501"/>
    </location>
</feature>
<keyword evidence="7" id="KW-0325">Glycoprotein</keyword>
<dbReference type="PROSITE" id="PS50025">
    <property type="entry name" value="LAM_G_DOMAIN"/>
    <property type="match status" value="2"/>
</dbReference>
<dbReference type="SUPFAM" id="SSF49785">
    <property type="entry name" value="Galactose-binding domain-like"/>
    <property type="match status" value="1"/>
</dbReference>
<feature type="region of interest" description="Disordered" evidence="11">
    <location>
        <begin position="4249"/>
        <end position="4268"/>
    </location>
</feature>
<dbReference type="PROSITE" id="PS50027">
    <property type="entry name" value="EGF_LAM_2"/>
    <property type="match status" value="8"/>
</dbReference>
<dbReference type="PANTHER" id="PTHR46957">
    <property type="entry name" value="CYTOKINE RECEPTOR"/>
    <property type="match status" value="1"/>
</dbReference>
<feature type="domain" description="Fibronectin type-III" evidence="15">
    <location>
        <begin position="3889"/>
        <end position="3979"/>
    </location>
</feature>
<dbReference type="FunFam" id="2.60.40.10:FF:001211">
    <property type="entry name" value="Usherin"/>
    <property type="match status" value="1"/>
</dbReference>
<feature type="domain" description="Fibronectin type-III" evidence="15">
    <location>
        <begin position="4361"/>
        <end position="4447"/>
    </location>
</feature>
<feature type="domain" description="Fibronectin type-III" evidence="15">
    <location>
        <begin position="4454"/>
        <end position="4558"/>
    </location>
</feature>
<dbReference type="FunFam" id="2.10.25.10:FF:000090">
    <property type="entry name" value="laminin subunit alpha"/>
    <property type="match status" value="4"/>
</dbReference>
<dbReference type="SMART" id="SM00136">
    <property type="entry name" value="LamNT"/>
    <property type="match status" value="1"/>
</dbReference>
<keyword evidence="12" id="KW-1133">Transmembrane helix</keyword>
<evidence type="ECO:0000256" key="6">
    <source>
        <dbReference type="ARBA" id="ARBA00023157"/>
    </source>
</evidence>
<keyword evidence="3" id="KW-0964">Secreted</keyword>
<keyword evidence="9 10" id="KW-0424">Laminin EGF-like domain</keyword>
<evidence type="ECO:0000259" key="14">
    <source>
        <dbReference type="PROSITE" id="PS50027"/>
    </source>
</evidence>
<feature type="domain" description="Fibronectin type-III" evidence="15">
    <location>
        <begin position="4178"/>
        <end position="4262"/>
    </location>
</feature>
<feature type="disulfide bond" evidence="10">
    <location>
        <begin position="698"/>
        <end position="707"/>
    </location>
</feature>
<feature type="domain" description="Fibronectin type-III" evidence="15">
    <location>
        <begin position="4085"/>
        <end position="4174"/>
    </location>
</feature>
<feature type="domain" description="Laminin EGF-like" evidence="14">
    <location>
        <begin position="523"/>
        <end position="575"/>
    </location>
</feature>
<keyword evidence="12" id="KW-0812">Transmembrane</keyword>
<comment type="caution">
    <text evidence="10">Lacks conserved residue(s) required for the propagation of feature annotation.</text>
</comment>
<feature type="compositionally biased region" description="Basic and acidic residues" evidence="11">
    <location>
        <begin position="4257"/>
        <end position="4268"/>
    </location>
</feature>
<dbReference type="Proteomes" id="UP000030746">
    <property type="component" value="Unassembled WGS sequence"/>
</dbReference>
<dbReference type="InterPro" id="IPR013320">
    <property type="entry name" value="ConA-like_dom_sf"/>
</dbReference>
<dbReference type="RefSeq" id="XP_009055023.1">
    <property type="nucleotide sequence ID" value="XM_009056775.1"/>
</dbReference>
<feature type="domain" description="Fibronectin type-III" evidence="15">
    <location>
        <begin position="4639"/>
        <end position="4745"/>
    </location>
</feature>